<evidence type="ECO:0000313" key="2">
    <source>
        <dbReference type="EMBL" id="KIS66294.1"/>
    </source>
</evidence>
<feature type="chain" id="PRO_5002244874" evidence="1">
    <location>
        <begin position="25"/>
        <end position="204"/>
    </location>
</feature>
<sequence>MSFLSKILWITVLVMAAVLPTTLAARSARVLPIDPEPQSPPPESRVNMPVLVTRWDGLTDDPMQLYLRYHLRHTYGMDAAHLEPAHYDPVTLEELEQQIRESGNQKRFIQLGQTAPGRSAMRVAFALQNTYQGHGQKYFALLHVGMERRAISPYIFSLGFVKASGVYGFEDAIPVPADLRNARVVTLHGAPLTANEMLRAALFL</sequence>
<dbReference type="KEGG" id="uma:UMAG_05294"/>
<feature type="signal peptide" evidence="1">
    <location>
        <begin position="1"/>
        <end position="24"/>
    </location>
</feature>
<dbReference type="eggNOG" id="ENOG502RE6A">
    <property type="taxonomic scope" value="Eukaryota"/>
</dbReference>
<name>A0A0D1DPB4_MYCMD</name>
<keyword evidence="3" id="KW-1185">Reference proteome</keyword>
<dbReference type="GeneID" id="23565225"/>
<evidence type="ECO:0000313" key="3">
    <source>
        <dbReference type="Proteomes" id="UP000000561"/>
    </source>
</evidence>
<organism evidence="2 3">
    <name type="scientific">Mycosarcoma maydis</name>
    <name type="common">Corn smut fungus</name>
    <name type="synonym">Ustilago maydis</name>
    <dbReference type="NCBI Taxonomy" id="5270"/>
    <lineage>
        <taxon>Eukaryota</taxon>
        <taxon>Fungi</taxon>
        <taxon>Dikarya</taxon>
        <taxon>Basidiomycota</taxon>
        <taxon>Ustilaginomycotina</taxon>
        <taxon>Ustilaginomycetes</taxon>
        <taxon>Ustilaginales</taxon>
        <taxon>Ustilaginaceae</taxon>
        <taxon>Mycosarcoma</taxon>
    </lineage>
</organism>
<keyword evidence="1" id="KW-0732">Signal</keyword>
<proteinExistence type="predicted"/>
<dbReference type="VEuPathDB" id="FungiDB:UMAG_05294"/>
<gene>
    <name evidence="2" type="ORF">UMAG_05294</name>
</gene>
<reference evidence="2 3" key="1">
    <citation type="journal article" date="2006" name="Nature">
        <title>Insights from the genome of the biotrophic fungal plant pathogen Ustilago maydis.</title>
        <authorList>
            <person name="Kamper J."/>
            <person name="Kahmann R."/>
            <person name="Bolker M."/>
            <person name="Ma L.J."/>
            <person name="Brefort T."/>
            <person name="Saville B.J."/>
            <person name="Banuett F."/>
            <person name="Kronstad J.W."/>
            <person name="Gold S.E."/>
            <person name="Muller O."/>
            <person name="Perlin M.H."/>
            <person name="Wosten H.A."/>
            <person name="de Vries R."/>
            <person name="Ruiz-Herrera J."/>
            <person name="Reynaga-Pena C.G."/>
            <person name="Snetselaar K."/>
            <person name="McCann M."/>
            <person name="Perez-Martin J."/>
            <person name="Feldbrugge M."/>
            <person name="Basse C.W."/>
            <person name="Steinberg G."/>
            <person name="Ibeas J.I."/>
            <person name="Holloman W."/>
            <person name="Guzman P."/>
            <person name="Farman M."/>
            <person name="Stajich J.E."/>
            <person name="Sentandreu R."/>
            <person name="Gonzalez-Prieto J.M."/>
            <person name="Kennell J.C."/>
            <person name="Molina L."/>
            <person name="Schirawski J."/>
            <person name="Mendoza-Mendoza A."/>
            <person name="Greilinger D."/>
            <person name="Munch K."/>
            <person name="Rossel N."/>
            <person name="Scherer M."/>
            <person name="Vranes M."/>
            <person name="Ladendorf O."/>
            <person name="Vincon V."/>
            <person name="Fuchs U."/>
            <person name="Sandrock B."/>
            <person name="Meng S."/>
            <person name="Ho E.C."/>
            <person name="Cahill M.J."/>
            <person name="Boyce K.J."/>
            <person name="Klose J."/>
            <person name="Klosterman S.J."/>
            <person name="Deelstra H.J."/>
            <person name="Ortiz-Castellanos L."/>
            <person name="Li W."/>
            <person name="Sanchez-Alonso P."/>
            <person name="Schreier P.H."/>
            <person name="Hauser-Hahn I."/>
            <person name="Vaupel M."/>
            <person name="Koopmann E."/>
            <person name="Friedrich G."/>
            <person name="Voss H."/>
            <person name="Schluter T."/>
            <person name="Margolis J."/>
            <person name="Platt D."/>
            <person name="Swimmer C."/>
            <person name="Gnirke A."/>
            <person name="Chen F."/>
            <person name="Vysotskaia V."/>
            <person name="Mannhaupt G."/>
            <person name="Guldener U."/>
            <person name="Munsterkotter M."/>
            <person name="Haase D."/>
            <person name="Oesterheld M."/>
            <person name="Mewes H.W."/>
            <person name="Mauceli E.W."/>
            <person name="DeCaprio D."/>
            <person name="Wade C.M."/>
            <person name="Butler J."/>
            <person name="Young S."/>
            <person name="Jaffe D.B."/>
            <person name="Calvo S."/>
            <person name="Nusbaum C."/>
            <person name="Galagan J."/>
            <person name="Birren B.W."/>
        </authorList>
    </citation>
    <scope>NUCLEOTIDE SEQUENCE [LARGE SCALE GENOMIC DNA]</scope>
    <source>
        <strain evidence="3">DSM 14603 / FGSC 9021 / UM521</strain>
    </source>
</reference>
<dbReference type="RefSeq" id="XP_011392010.1">
    <property type="nucleotide sequence ID" value="XM_011393708.1"/>
</dbReference>
<dbReference type="AlphaFoldDB" id="A0A0D1DPB4"/>
<dbReference type="InParanoid" id="A0A0D1DPB4"/>
<dbReference type="OrthoDB" id="2555059at2759"/>
<dbReference type="EMBL" id="CM003158">
    <property type="protein sequence ID" value="KIS66294.1"/>
    <property type="molecule type" value="Genomic_DNA"/>
</dbReference>
<protein>
    <submittedName>
        <fullName evidence="2">Uncharacterized protein</fullName>
    </submittedName>
</protein>
<dbReference type="Proteomes" id="UP000000561">
    <property type="component" value="Chromosome 19"/>
</dbReference>
<accession>A0A0D1DPB4</accession>
<evidence type="ECO:0000256" key="1">
    <source>
        <dbReference type="SAM" id="SignalP"/>
    </source>
</evidence>